<dbReference type="InterPro" id="IPR017907">
    <property type="entry name" value="Znf_RING_CS"/>
</dbReference>
<keyword evidence="8" id="KW-1185">Reference proteome</keyword>
<dbReference type="AlphaFoldDB" id="S7PY44"/>
<dbReference type="PROSITE" id="PS00518">
    <property type="entry name" value="ZF_RING_1"/>
    <property type="match status" value="1"/>
</dbReference>
<dbReference type="GO" id="GO:0008270">
    <property type="term" value="F:zinc ion binding"/>
    <property type="evidence" value="ECO:0007669"/>
    <property type="project" value="UniProtKB-KW"/>
</dbReference>
<proteinExistence type="predicted"/>
<keyword evidence="3" id="KW-0862">Zinc</keyword>
<feature type="region of interest" description="Disordered" evidence="5">
    <location>
        <begin position="296"/>
        <end position="344"/>
    </location>
</feature>
<name>S7PY44_GLOTA</name>
<keyword evidence="1" id="KW-0479">Metal-binding</keyword>
<evidence type="ECO:0000256" key="3">
    <source>
        <dbReference type="ARBA" id="ARBA00022833"/>
    </source>
</evidence>
<feature type="region of interest" description="Disordered" evidence="5">
    <location>
        <begin position="252"/>
        <end position="277"/>
    </location>
</feature>
<dbReference type="Pfam" id="PF00097">
    <property type="entry name" value="zf-C3HC4"/>
    <property type="match status" value="1"/>
</dbReference>
<gene>
    <name evidence="7" type="ORF">GLOTRDRAFT_79656</name>
</gene>
<evidence type="ECO:0000256" key="2">
    <source>
        <dbReference type="ARBA" id="ARBA00022771"/>
    </source>
</evidence>
<feature type="compositionally biased region" description="Low complexity" evidence="5">
    <location>
        <begin position="306"/>
        <end position="344"/>
    </location>
</feature>
<dbReference type="GeneID" id="19308902"/>
<dbReference type="OrthoDB" id="1630758at2759"/>
<dbReference type="EMBL" id="KB469307">
    <property type="protein sequence ID" value="EPQ52551.1"/>
    <property type="molecule type" value="Genomic_DNA"/>
</dbReference>
<feature type="region of interest" description="Disordered" evidence="5">
    <location>
        <begin position="428"/>
        <end position="467"/>
    </location>
</feature>
<dbReference type="InterPro" id="IPR001841">
    <property type="entry name" value="Znf_RING"/>
</dbReference>
<evidence type="ECO:0000256" key="4">
    <source>
        <dbReference type="PROSITE-ProRule" id="PRU00175"/>
    </source>
</evidence>
<dbReference type="PROSITE" id="PS50089">
    <property type="entry name" value="ZF_RING_2"/>
    <property type="match status" value="1"/>
</dbReference>
<dbReference type="SUPFAM" id="SSF57850">
    <property type="entry name" value="RING/U-box"/>
    <property type="match status" value="1"/>
</dbReference>
<evidence type="ECO:0000256" key="1">
    <source>
        <dbReference type="ARBA" id="ARBA00022723"/>
    </source>
</evidence>
<dbReference type="RefSeq" id="XP_007868856.1">
    <property type="nucleotide sequence ID" value="XM_007870665.1"/>
</dbReference>
<evidence type="ECO:0000259" key="6">
    <source>
        <dbReference type="PROSITE" id="PS50089"/>
    </source>
</evidence>
<evidence type="ECO:0000313" key="8">
    <source>
        <dbReference type="Proteomes" id="UP000030669"/>
    </source>
</evidence>
<evidence type="ECO:0000313" key="7">
    <source>
        <dbReference type="EMBL" id="EPQ52551.1"/>
    </source>
</evidence>
<organism evidence="7 8">
    <name type="scientific">Gloeophyllum trabeum (strain ATCC 11539 / FP-39264 / Madison 617)</name>
    <name type="common">Brown rot fungus</name>
    <dbReference type="NCBI Taxonomy" id="670483"/>
    <lineage>
        <taxon>Eukaryota</taxon>
        <taxon>Fungi</taxon>
        <taxon>Dikarya</taxon>
        <taxon>Basidiomycota</taxon>
        <taxon>Agaricomycotina</taxon>
        <taxon>Agaricomycetes</taxon>
        <taxon>Gloeophyllales</taxon>
        <taxon>Gloeophyllaceae</taxon>
        <taxon>Gloeophyllum</taxon>
    </lineage>
</organism>
<dbReference type="PANTHER" id="PTHR10131:SF94">
    <property type="entry name" value="TNF RECEPTOR-ASSOCIATED FACTOR 4"/>
    <property type="match status" value="1"/>
</dbReference>
<dbReference type="InterPro" id="IPR018957">
    <property type="entry name" value="Znf_C3HC4_RING-type"/>
</dbReference>
<keyword evidence="2 4" id="KW-0863">Zinc-finger</keyword>
<protein>
    <recommendedName>
        <fullName evidence="6">RING-type domain-containing protein</fullName>
    </recommendedName>
</protein>
<feature type="region of interest" description="Disordered" evidence="5">
    <location>
        <begin position="113"/>
        <end position="166"/>
    </location>
</feature>
<dbReference type="OMA" id="AREEDHK"/>
<dbReference type="KEGG" id="gtr:GLOTRDRAFT_79656"/>
<dbReference type="PANTHER" id="PTHR10131">
    <property type="entry name" value="TNF RECEPTOR ASSOCIATED FACTOR"/>
    <property type="match status" value="1"/>
</dbReference>
<dbReference type="Proteomes" id="UP000030669">
    <property type="component" value="Unassembled WGS sequence"/>
</dbReference>
<feature type="domain" description="RING-type" evidence="6">
    <location>
        <begin position="17"/>
        <end position="56"/>
    </location>
</feature>
<sequence>MAASYNYVNAVDPNLMCCICRSPFVEPTTTRTCAHTFCYECIVHSIQITPQCPVDRSPLAPEDLYPADPVVRNLVDELIVECPERKSGCRHTCQRQLLASHMKDSCEFVKAPSDAEGGDATVSRKGSDRHDHDAEEDESSGDQEAVTAPDETSSQPPHEVGIARLSEENTLLKMRIDALEGLVRIMTKEMQAVKNALGPWFRPEPYAAAPSYFLERGDSRQPPAPAEPDEFDFPQSSEVDIRQNVYVQPESRQDMLSPHPDQMPHVPRHPVHFPLIDPATPESYAHLTSLTADQYPINPFAGDLDPSSPRSHAPPSHQPPGLAASASNPSYASPVPSVPSASTSVAPLNLSTTLYGALSGLHESIVSVSTNVDSLARRTEITMNTDHAMMAEEMRVVKAAVHGLRMQVHAIMMDRNAQVTGRASGVAQSSLDGPYEGSPGPGWPILGQYLSPPRPFPPPLSTSIPKL</sequence>
<dbReference type="HOGENOM" id="CLU_019709_0_0_1"/>
<dbReference type="eggNOG" id="KOG0297">
    <property type="taxonomic scope" value="Eukaryota"/>
</dbReference>
<reference evidence="7 8" key="1">
    <citation type="journal article" date="2012" name="Science">
        <title>The Paleozoic origin of enzymatic lignin decomposition reconstructed from 31 fungal genomes.</title>
        <authorList>
            <person name="Floudas D."/>
            <person name="Binder M."/>
            <person name="Riley R."/>
            <person name="Barry K."/>
            <person name="Blanchette R.A."/>
            <person name="Henrissat B."/>
            <person name="Martinez A.T."/>
            <person name="Otillar R."/>
            <person name="Spatafora J.W."/>
            <person name="Yadav J.S."/>
            <person name="Aerts A."/>
            <person name="Benoit I."/>
            <person name="Boyd A."/>
            <person name="Carlson A."/>
            <person name="Copeland A."/>
            <person name="Coutinho P.M."/>
            <person name="de Vries R.P."/>
            <person name="Ferreira P."/>
            <person name="Findley K."/>
            <person name="Foster B."/>
            <person name="Gaskell J."/>
            <person name="Glotzer D."/>
            <person name="Gorecki P."/>
            <person name="Heitman J."/>
            <person name="Hesse C."/>
            <person name="Hori C."/>
            <person name="Igarashi K."/>
            <person name="Jurgens J.A."/>
            <person name="Kallen N."/>
            <person name="Kersten P."/>
            <person name="Kohler A."/>
            <person name="Kuees U."/>
            <person name="Kumar T.K.A."/>
            <person name="Kuo A."/>
            <person name="LaButti K."/>
            <person name="Larrondo L.F."/>
            <person name="Lindquist E."/>
            <person name="Ling A."/>
            <person name="Lombard V."/>
            <person name="Lucas S."/>
            <person name="Lundell T."/>
            <person name="Martin R."/>
            <person name="McLaughlin D.J."/>
            <person name="Morgenstern I."/>
            <person name="Morin E."/>
            <person name="Murat C."/>
            <person name="Nagy L.G."/>
            <person name="Nolan M."/>
            <person name="Ohm R.A."/>
            <person name="Patyshakuliyeva A."/>
            <person name="Rokas A."/>
            <person name="Ruiz-Duenas F.J."/>
            <person name="Sabat G."/>
            <person name="Salamov A."/>
            <person name="Samejima M."/>
            <person name="Schmutz J."/>
            <person name="Slot J.C."/>
            <person name="St John F."/>
            <person name="Stenlid J."/>
            <person name="Sun H."/>
            <person name="Sun S."/>
            <person name="Syed K."/>
            <person name="Tsang A."/>
            <person name="Wiebenga A."/>
            <person name="Young D."/>
            <person name="Pisabarro A."/>
            <person name="Eastwood D.C."/>
            <person name="Martin F."/>
            <person name="Cullen D."/>
            <person name="Grigoriev I.V."/>
            <person name="Hibbett D.S."/>
        </authorList>
    </citation>
    <scope>NUCLEOTIDE SEQUENCE [LARGE SCALE GENOMIC DNA]</scope>
    <source>
        <strain evidence="7 8">ATCC 11539</strain>
    </source>
</reference>
<dbReference type="SMART" id="SM00184">
    <property type="entry name" value="RING"/>
    <property type="match status" value="1"/>
</dbReference>
<evidence type="ECO:0000256" key="5">
    <source>
        <dbReference type="SAM" id="MobiDB-lite"/>
    </source>
</evidence>
<accession>S7PY44</accession>
<dbReference type="Gene3D" id="3.30.40.10">
    <property type="entry name" value="Zinc/RING finger domain, C3HC4 (zinc finger)"/>
    <property type="match status" value="1"/>
</dbReference>
<dbReference type="InterPro" id="IPR013083">
    <property type="entry name" value="Znf_RING/FYVE/PHD"/>
</dbReference>